<reference key="1">
    <citation type="journal article" date="1995" name="Comp. Biochem. Physiol. B, Biochem. Mol. Biol.">
        <title>Isolation of pepsinogen A from gastric mucosa of bullfrog, Rana catesbeiana.</title>
        <authorList>
            <person name="Inokuchi T."/>
            <person name="Kobayashi K."/>
            <person name="Horiuchi S."/>
        </authorList>
    </citation>
    <scope>PROTEIN SEQUENCE</scope>
</reference>
<dbReference type="Gene3D" id="6.10.140.60">
    <property type="match status" value="1"/>
</dbReference>
<proteinExistence type="evidence at protein level"/>
<name>Q9PRT6_AQUCT</name>
<dbReference type="AlphaFoldDB" id="Q9PRT6"/>
<dbReference type="GO" id="GO:0004190">
    <property type="term" value="F:aspartic-type endopeptidase activity"/>
    <property type="evidence" value="ECO:0007669"/>
    <property type="project" value="InterPro"/>
</dbReference>
<dbReference type="GO" id="GO:0006508">
    <property type="term" value="P:proteolysis"/>
    <property type="evidence" value="ECO:0007669"/>
    <property type="project" value="InterPro"/>
</dbReference>
<keyword id="KW-0903">Direct protein sequencing</keyword>
<dbReference type="Pfam" id="PF07966">
    <property type="entry name" value="A1_Propeptide"/>
    <property type="match status" value="1"/>
</dbReference>
<protein>
    <submittedName>
        <fullName>Pepsinogen II-2</fullName>
    </submittedName>
</protein>
<dbReference type="InterPro" id="IPR012848">
    <property type="entry name" value="Aspartic_peptidase_N"/>
</dbReference>
<feature type="domain" description="Aspartic peptidase N-terminal" evidence="2">
    <location>
        <begin position="3"/>
        <end position="20"/>
    </location>
</feature>
<accession>Q9PRT6</accession>
<organism>
    <name type="scientific">Aquarana catesbeiana</name>
    <name type="common">American bullfrog</name>
    <name type="synonym">Rana catesbeiana</name>
    <dbReference type="NCBI Taxonomy" id="8400"/>
    <lineage>
        <taxon>Eukaryota</taxon>
        <taxon>Metazoa</taxon>
        <taxon>Chordata</taxon>
        <taxon>Craniata</taxon>
        <taxon>Vertebrata</taxon>
        <taxon>Euteleostomi</taxon>
        <taxon>Amphibia</taxon>
        <taxon>Batrachia</taxon>
        <taxon>Anura</taxon>
        <taxon>Neobatrachia</taxon>
        <taxon>Ranoidea</taxon>
        <taxon>Ranidae</taxon>
        <taxon>Aquarana</taxon>
    </lineage>
</organism>
<comment type="similarity">
    <text evidence="1">Belongs to the peptidase A1 family.</text>
</comment>
<evidence type="ECO:0000259" key="2">
    <source>
        <dbReference type="Pfam" id="PF07966"/>
    </source>
</evidence>
<evidence type="ECO:0000256" key="1">
    <source>
        <dbReference type="ARBA" id="ARBA00007447"/>
    </source>
</evidence>
<sequence length="28" mass="3233">IIKVPLKKFKSMREVMRDHGIKAPVVDP</sequence>